<accession>R7T983</accession>
<dbReference type="EMBL" id="AMQN01003113">
    <property type="status" value="NOT_ANNOTATED_CDS"/>
    <property type="molecule type" value="Genomic_DNA"/>
</dbReference>
<sequence length="193" mass="22100">MIKRLFRSSRWRSIFLLLLLLLFIFFTFLSDMSYPYDPNLPFESEHVASLNVQPTEEESLNDFIEVYKLSPDYQADFKCIKTKTQPPTAVCIYDAWRDMYISHDLEQTGLWEGQVLSDIQEALNKDSSAGFIDVGANIGYYALIAANMGRKVVAVEPFLDSCYHLHRSAVIQKTCANIVLLRNAVADRRVIFG</sequence>
<dbReference type="EMBL" id="AMQN01003114">
    <property type="status" value="NOT_ANNOTATED_CDS"/>
    <property type="molecule type" value="Genomic_DNA"/>
</dbReference>
<dbReference type="EMBL" id="KB310993">
    <property type="protein sequence ID" value="ELT90259.1"/>
    <property type="molecule type" value="Genomic_DNA"/>
</dbReference>
<dbReference type="OMA" id="ISAPICV"/>
<keyword evidence="3" id="KW-1185">Reference proteome</keyword>
<dbReference type="SUPFAM" id="SSF53335">
    <property type="entry name" value="S-adenosyl-L-methionine-dependent methyltransferases"/>
    <property type="match status" value="1"/>
</dbReference>
<dbReference type="PANTHER" id="PTHR34203">
    <property type="entry name" value="METHYLTRANSFERASE, FKBM FAMILY PROTEIN"/>
    <property type="match status" value="1"/>
</dbReference>
<organism evidence="1">
    <name type="scientific">Capitella teleta</name>
    <name type="common">Polychaete worm</name>
    <dbReference type="NCBI Taxonomy" id="283909"/>
    <lineage>
        <taxon>Eukaryota</taxon>
        <taxon>Metazoa</taxon>
        <taxon>Spiralia</taxon>
        <taxon>Lophotrochozoa</taxon>
        <taxon>Annelida</taxon>
        <taxon>Polychaeta</taxon>
        <taxon>Sedentaria</taxon>
        <taxon>Scolecida</taxon>
        <taxon>Capitellidae</taxon>
        <taxon>Capitella</taxon>
    </lineage>
</organism>
<evidence type="ECO:0000313" key="2">
    <source>
        <dbReference type="EnsemblMetazoa" id="CapteP205038"/>
    </source>
</evidence>
<dbReference type="InterPro" id="IPR052514">
    <property type="entry name" value="SAM-dependent_MTase"/>
</dbReference>
<evidence type="ECO:0000313" key="3">
    <source>
        <dbReference type="Proteomes" id="UP000014760"/>
    </source>
</evidence>
<name>R7T983_CAPTE</name>
<dbReference type="Proteomes" id="UP000014760">
    <property type="component" value="Unassembled WGS sequence"/>
</dbReference>
<dbReference type="InterPro" id="IPR029063">
    <property type="entry name" value="SAM-dependent_MTases_sf"/>
</dbReference>
<dbReference type="HOGENOM" id="CLU_1410071_0_0_1"/>
<dbReference type="EnsemblMetazoa" id="CapteT205038">
    <property type="protein sequence ID" value="CapteP205038"/>
    <property type="gene ID" value="CapteG205038"/>
</dbReference>
<dbReference type="Gene3D" id="3.40.50.150">
    <property type="entry name" value="Vaccinia Virus protein VP39"/>
    <property type="match status" value="1"/>
</dbReference>
<protein>
    <recommendedName>
        <fullName evidence="4">tRNA(Phe) (4-demethylwyosine(37)-C(7)) aminocarboxypropyltransferase</fullName>
    </recommendedName>
</protein>
<evidence type="ECO:0000313" key="1">
    <source>
        <dbReference type="EMBL" id="ELT90259.1"/>
    </source>
</evidence>
<dbReference type="AlphaFoldDB" id="R7T983"/>
<reference evidence="1 3" key="2">
    <citation type="journal article" date="2013" name="Nature">
        <title>Insights into bilaterian evolution from three spiralian genomes.</title>
        <authorList>
            <person name="Simakov O."/>
            <person name="Marletaz F."/>
            <person name="Cho S.J."/>
            <person name="Edsinger-Gonzales E."/>
            <person name="Havlak P."/>
            <person name="Hellsten U."/>
            <person name="Kuo D.H."/>
            <person name="Larsson T."/>
            <person name="Lv J."/>
            <person name="Arendt D."/>
            <person name="Savage R."/>
            <person name="Osoegawa K."/>
            <person name="de Jong P."/>
            <person name="Grimwood J."/>
            <person name="Chapman J.A."/>
            <person name="Shapiro H."/>
            <person name="Aerts A."/>
            <person name="Otillar R.P."/>
            <person name="Terry A.Y."/>
            <person name="Boore J.L."/>
            <person name="Grigoriev I.V."/>
            <person name="Lindberg D.R."/>
            <person name="Seaver E.C."/>
            <person name="Weisblat D.A."/>
            <person name="Putnam N.H."/>
            <person name="Rokhsar D.S."/>
        </authorList>
    </citation>
    <scope>NUCLEOTIDE SEQUENCE</scope>
    <source>
        <strain evidence="1 3">I ESC-2004</strain>
    </source>
</reference>
<evidence type="ECO:0008006" key="4">
    <source>
        <dbReference type="Google" id="ProtNLM"/>
    </source>
</evidence>
<dbReference type="OrthoDB" id="411251at2759"/>
<reference evidence="2" key="3">
    <citation type="submission" date="2015-06" db="UniProtKB">
        <authorList>
            <consortium name="EnsemblMetazoa"/>
        </authorList>
    </citation>
    <scope>IDENTIFICATION</scope>
</reference>
<gene>
    <name evidence="1" type="ORF">CAPTEDRAFT_205038</name>
</gene>
<proteinExistence type="predicted"/>
<dbReference type="PANTHER" id="PTHR34203:SF15">
    <property type="entry name" value="SLL1173 PROTEIN"/>
    <property type="match status" value="1"/>
</dbReference>
<reference evidence="3" key="1">
    <citation type="submission" date="2012-12" db="EMBL/GenBank/DDBJ databases">
        <authorList>
            <person name="Hellsten U."/>
            <person name="Grimwood J."/>
            <person name="Chapman J.A."/>
            <person name="Shapiro H."/>
            <person name="Aerts A."/>
            <person name="Otillar R.P."/>
            <person name="Terry A.Y."/>
            <person name="Boore J.L."/>
            <person name="Simakov O."/>
            <person name="Marletaz F."/>
            <person name="Cho S.-J."/>
            <person name="Edsinger-Gonzales E."/>
            <person name="Havlak P."/>
            <person name="Kuo D.-H."/>
            <person name="Larsson T."/>
            <person name="Lv J."/>
            <person name="Arendt D."/>
            <person name="Savage R."/>
            <person name="Osoegawa K."/>
            <person name="de Jong P."/>
            <person name="Lindberg D.R."/>
            <person name="Seaver E.C."/>
            <person name="Weisblat D.A."/>
            <person name="Putnam N.H."/>
            <person name="Grigoriev I.V."/>
            <person name="Rokhsar D.S."/>
        </authorList>
    </citation>
    <scope>NUCLEOTIDE SEQUENCE</scope>
    <source>
        <strain evidence="3">I ESC-2004</strain>
    </source>
</reference>